<accession>A0A0R2GSK6</accession>
<evidence type="ECO:0000256" key="3">
    <source>
        <dbReference type="ARBA" id="ARBA00022457"/>
    </source>
</evidence>
<evidence type="ECO:0000313" key="14">
    <source>
        <dbReference type="EMBL" id="KRN43855.1"/>
    </source>
</evidence>
<dbReference type="GO" id="GO:0044715">
    <property type="term" value="F:8-oxo-dGDP phosphatase activity"/>
    <property type="evidence" value="ECO:0007669"/>
    <property type="project" value="TreeGrafter"/>
</dbReference>
<evidence type="ECO:0000256" key="1">
    <source>
        <dbReference type="ARBA" id="ARBA00001946"/>
    </source>
</evidence>
<dbReference type="AlphaFoldDB" id="A0A0R2GSK6"/>
<dbReference type="OrthoDB" id="9810648at2"/>
<evidence type="ECO:0000256" key="8">
    <source>
        <dbReference type="ARBA" id="ARBA00022842"/>
    </source>
</evidence>
<evidence type="ECO:0000256" key="10">
    <source>
        <dbReference type="ARBA" id="ARBA00035861"/>
    </source>
</evidence>
<reference evidence="14 15" key="1">
    <citation type="journal article" date="2015" name="Genome Announc.">
        <title>Expanding the biotechnology potential of lactobacilli through comparative genomics of 213 strains and associated genera.</title>
        <authorList>
            <person name="Sun Z."/>
            <person name="Harris H.M."/>
            <person name="McCann A."/>
            <person name="Guo C."/>
            <person name="Argimon S."/>
            <person name="Zhang W."/>
            <person name="Yang X."/>
            <person name="Jeffery I.B."/>
            <person name="Cooney J.C."/>
            <person name="Kagawa T.F."/>
            <person name="Liu W."/>
            <person name="Song Y."/>
            <person name="Salvetti E."/>
            <person name="Wrobel A."/>
            <person name="Rasinkangas P."/>
            <person name="Parkhill J."/>
            <person name="Rea M.C."/>
            <person name="O'Sullivan O."/>
            <person name="Ritari J."/>
            <person name="Douillard F.P."/>
            <person name="Paul Ross R."/>
            <person name="Yang R."/>
            <person name="Briner A.E."/>
            <person name="Felis G.E."/>
            <person name="de Vos W.M."/>
            <person name="Barrangou R."/>
            <person name="Klaenhammer T.R."/>
            <person name="Caufield P.W."/>
            <person name="Cui Y."/>
            <person name="Zhang H."/>
            <person name="O'Toole P.W."/>
        </authorList>
    </citation>
    <scope>NUCLEOTIDE SEQUENCE [LARGE SCALE GENOMIC DNA]</scope>
    <source>
        <strain evidence="14 15">DSM 14792</strain>
    </source>
</reference>
<dbReference type="EC" id="3.6.1.55" evidence="11"/>
<dbReference type="PRINTS" id="PR00502">
    <property type="entry name" value="NUDIXFAMILY"/>
</dbReference>
<dbReference type="GO" id="GO:0044716">
    <property type="term" value="F:8-oxo-GDP phosphatase activity"/>
    <property type="evidence" value="ECO:0007669"/>
    <property type="project" value="TreeGrafter"/>
</dbReference>
<dbReference type="InterPro" id="IPR047127">
    <property type="entry name" value="MutT-like"/>
</dbReference>
<evidence type="ECO:0000256" key="5">
    <source>
        <dbReference type="ARBA" id="ARBA00022723"/>
    </source>
</evidence>
<dbReference type="GO" id="GO:0035539">
    <property type="term" value="F:8-oxo-7,8-dihydrodeoxyguanosine triphosphate pyrophosphatase activity"/>
    <property type="evidence" value="ECO:0007669"/>
    <property type="project" value="UniProtKB-EC"/>
</dbReference>
<dbReference type="PANTHER" id="PTHR47707">
    <property type="entry name" value="8-OXO-DGTP DIPHOSPHATASE"/>
    <property type="match status" value="1"/>
</dbReference>
<name>A0A0R2GSK6_9LACO</name>
<dbReference type="GO" id="GO:0006260">
    <property type="term" value="P:DNA replication"/>
    <property type="evidence" value="ECO:0007669"/>
    <property type="project" value="UniProtKB-KW"/>
</dbReference>
<dbReference type="PROSITE" id="PS00893">
    <property type="entry name" value="NUDIX_BOX"/>
    <property type="match status" value="1"/>
</dbReference>
<keyword evidence="9" id="KW-0234">DNA repair</keyword>
<dbReference type="GO" id="GO:0046872">
    <property type="term" value="F:metal ion binding"/>
    <property type="evidence" value="ECO:0007669"/>
    <property type="project" value="UniProtKB-KW"/>
</dbReference>
<comment type="cofactor">
    <cofactor evidence="1">
        <name>Mg(2+)</name>
        <dbReference type="ChEBI" id="CHEBI:18420"/>
    </cofactor>
</comment>
<evidence type="ECO:0000256" key="2">
    <source>
        <dbReference type="ARBA" id="ARBA00005582"/>
    </source>
</evidence>
<dbReference type="InterPro" id="IPR015797">
    <property type="entry name" value="NUDIX_hydrolase-like_dom_sf"/>
</dbReference>
<evidence type="ECO:0000256" key="12">
    <source>
        <dbReference type="RuleBase" id="RU003476"/>
    </source>
</evidence>
<evidence type="ECO:0000256" key="9">
    <source>
        <dbReference type="ARBA" id="ARBA00023204"/>
    </source>
</evidence>
<dbReference type="PANTHER" id="PTHR47707:SF1">
    <property type="entry name" value="NUDIX HYDROLASE FAMILY PROTEIN"/>
    <property type="match status" value="1"/>
</dbReference>
<protein>
    <recommendedName>
        <fullName evidence="11">8-oxo-dGTP diphosphatase</fullName>
        <ecNumber evidence="11">3.6.1.55</ecNumber>
    </recommendedName>
</protein>
<dbReference type="GO" id="GO:0008413">
    <property type="term" value="F:8-oxo-7,8-dihydroguanosine triphosphate pyrophosphatase activity"/>
    <property type="evidence" value="ECO:0007669"/>
    <property type="project" value="TreeGrafter"/>
</dbReference>
<dbReference type="Pfam" id="PF00293">
    <property type="entry name" value="NUDIX"/>
    <property type="match status" value="1"/>
</dbReference>
<sequence length="138" mass="15161">MTKQIHVVGAAILNAQGQVLASKRADNRILGTLWEFPGGKIEAGETPQTALVRELQEEFNDQITVGPAVGPTSVFEYDFGTVHLTVFYARLESHHFDLIAHSELRWCDQAELMTLNWAGADAPLAQQVAQADLKGLTF</sequence>
<feature type="domain" description="Nudix hydrolase" evidence="13">
    <location>
        <begin position="3"/>
        <end position="129"/>
    </location>
</feature>
<dbReference type="InterPro" id="IPR020084">
    <property type="entry name" value="NUDIX_hydrolase_CS"/>
</dbReference>
<proteinExistence type="inferred from homology"/>
<dbReference type="PATRIC" id="fig|148604.4.peg.1251"/>
<dbReference type="PROSITE" id="PS51462">
    <property type="entry name" value="NUDIX"/>
    <property type="match status" value="1"/>
</dbReference>
<comment type="catalytic activity">
    <reaction evidence="10">
        <text>8-oxo-dGTP + H2O = 8-oxo-dGMP + diphosphate + H(+)</text>
        <dbReference type="Rhea" id="RHEA:31575"/>
        <dbReference type="ChEBI" id="CHEBI:15377"/>
        <dbReference type="ChEBI" id="CHEBI:15378"/>
        <dbReference type="ChEBI" id="CHEBI:33019"/>
        <dbReference type="ChEBI" id="CHEBI:63224"/>
        <dbReference type="ChEBI" id="CHEBI:77896"/>
        <dbReference type="EC" id="3.6.1.55"/>
    </reaction>
</comment>
<dbReference type="Proteomes" id="UP000051639">
    <property type="component" value="Unassembled WGS sequence"/>
</dbReference>
<keyword evidence="5" id="KW-0479">Metal-binding</keyword>
<dbReference type="CDD" id="cd03425">
    <property type="entry name" value="NUDIX_MutT_NudA_like"/>
    <property type="match status" value="1"/>
</dbReference>
<organism evidence="14 15">
    <name type="scientific">Limosilactobacillus ingluviei</name>
    <dbReference type="NCBI Taxonomy" id="148604"/>
    <lineage>
        <taxon>Bacteria</taxon>
        <taxon>Bacillati</taxon>
        <taxon>Bacillota</taxon>
        <taxon>Bacilli</taxon>
        <taxon>Lactobacillales</taxon>
        <taxon>Lactobacillaceae</taxon>
        <taxon>Limosilactobacillus</taxon>
    </lineage>
</organism>
<keyword evidence="15" id="KW-1185">Reference proteome</keyword>
<dbReference type="InterPro" id="IPR000086">
    <property type="entry name" value="NUDIX_hydrolase_dom"/>
</dbReference>
<dbReference type="STRING" id="1203076.GCA_000312405_01051"/>
<evidence type="ECO:0000259" key="13">
    <source>
        <dbReference type="PROSITE" id="PS51462"/>
    </source>
</evidence>
<dbReference type="InterPro" id="IPR020476">
    <property type="entry name" value="Nudix_hydrolase"/>
</dbReference>
<evidence type="ECO:0000256" key="11">
    <source>
        <dbReference type="ARBA" id="ARBA00038905"/>
    </source>
</evidence>
<dbReference type="Gene3D" id="3.90.79.10">
    <property type="entry name" value="Nucleoside Triphosphate Pyrophosphohydrolase"/>
    <property type="match status" value="1"/>
</dbReference>
<comment type="similarity">
    <text evidence="2 12">Belongs to the Nudix hydrolase family.</text>
</comment>
<keyword evidence="6" id="KW-0227">DNA damage</keyword>
<dbReference type="GO" id="GO:0006281">
    <property type="term" value="P:DNA repair"/>
    <property type="evidence" value="ECO:0007669"/>
    <property type="project" value="UniProtKB-KW"/>
</dbReference>
<dbReference type="eggNOG" id="COG0494">
    <property type="taxonomic scope" value="Bacteria"/>
</dbReference>
<evidence type="ECO:0000256" key="7">
    <source>
        <dbReference type="ARBA" id="ARBA00022801"/>
    </source>
</evidence>
<evidence type="ECO:0000313" key="15">
    <source>
        <dbReference type="Proteomes" id="UP000051639"/>
    </source>
</evidence>
<gene>
    <name evidence="14" type="ORF">IV41_GL001214</name>
</gene>
<evidence type="ECO:0000256" key="4">
    <source>
        <dbReference type="ARBA" id="ARBA00022705"/>
    </source>
</evidence>
<evidence type="ECO:0000256" key="6">
    <source>
        <dbReference type="ARBA" id="ARBA00022763"/>
    </source>
</evidence>
<dbReference type="SUPFAM" id="SSF55811">
    <property type="entry name" value="Nudix"/>
    <property type="match status" value="1"/>
</dbReference>
<dbReference type="RefSeq" id="WP_056994730.1">
    <property type="nucleotide sequence ID" value="NZ_JQBA01000031.1"/>
</dbReference>
<keyword evidence="4" id="KW-0235">DNA replication</keyword>
<keyword evidence="8" id="KW-0460">Magnesium</keyword>
<keyword evidence="3" id="KW-0515">Mutator protein</keyword>
<dbReference type="EMBL" id="JQBA01000031">
    <property type="protein sequence ID" value="KRN43855.1"/>
    <property type="molecule type" value="Genomic_DNA"/>
</dbReference>
<comment type="caution">
    <text evidence="14">The sequence shown here is derived from an EMBL/GenBank/DDBJ whole genome shotgun (WGS) entry which is preliminary data.</text>
</comment>
<keyword evidence="7 12" id="KW-0378">Hydrolase</keyword>